<evidence type="ECO:0000256" key="2">
    <source>
        <dbReference type="ARBA" id="ARBA00022525"/>
    </source>
</evidence>
<evidence type="ECO:0000256" key="1">
    <source>
        <dbReference type="ARBA" id="ARBA00004613"/>
    </source>
</evidence>
<accession>A0A084WRL2</accession>
<keyword evidence="2" id="KW-0964">Secreted</keyword>
<dbReference type="VEuPathDB" id="VectorBase:ASIC021156"/>
<organism evidence="3">
    <name type="scientific">Anopheles sinensis</name>
    <name type="common">Mosquito</name>
    <dbReference type="NCBI Taxonomy" id="74873"/>
    <lineage>
        <taxon>Eukaryota</taxon>
        <taxon>Metazoa</taxon>
        <taxon>Ecdysozoa</taxon>
        <taxon>Arthropoda</taxon>
        <taxon>Hexapoda</taxon>
        <taxon>Insecta</taxon>
        <taxon>Pterygota</taxon>
        <taxon>Neoptera</taxon>
        <taxon>Endopterygota</taxon>
        <taxon>Diptera</taxon>
        <taxon>Nematocera</taxon>
        <taxon>Culicoidea</taxon>
        <taxon>Culicidae</taxon>
        <taxon>Anophelinae</taxon>
        <taxon>Anopheles</taxon>
    </lineage>
</organism>
<reference evidence="4" key="2">
    <citation type="submission" date="2020-05" db="UniProtKB">
        <authorList>
            <consortium name="EnsemblMetazoa"/>
        </authorList>
    </citation>
    <scope>IDENTIFICATION</scope>
</reference>
<dbReference type="InterPro" id="IPR035940">
    <property type="entry name" value="CAP_sf"/>
</dbReference>
<dbReference type="Gene3D" id="3.40.33.10">
    <property type="entry name" value="CAP"/>
    <property type="match status" value="1"/>
</dbReference>
<dbReference type="EMBL" id="KE525407">
    <property type="protein sequence ID" value="KFB52856.1"/>
    <property type="molecule type" value="Genomic_DNA"/>
</dbReference>
<proteinExistence type="predicted"/>
<evidence type="ECO:0000313" key="5">
    <source>
        <dbReference type="Proteomes" id="UP000030765"/>
    </source>
</evidence>
<comment type="subcellular location">
    <subcellularLocation>
        <location evidence="1">Secreted</location>
    </subcellularLocation>
</comment>
<dbReference type="AlphaFoldDB" id="A0A084WRL2"/>
<gene>
    <name evidence="3" type="ORF">ZHAS_00021156</name>
</gene>
<dbReference type="EnsemblMetazoa" id="ASIC021156-RA">
    <property type="protein sequence ID" value="ASIC021156-PA"/>
    <property type="gene ID" value="ASIC021156"/>
</dbReference>
<evidence type="ECO:0000313" key="4">
    <source>
        <dbReference type="EnsemblMetazoa" id="ASIC021156-PA"/>
    </source>
</evidence>
<dbReference type="EMBL" id="ATLV01026164">
    <property type="status" value="NOT_ANNOTATED_CDS"/>
    <property type="molecule type" value="Genomic_DNA"/>
</dbReference>
<protein>
    <submittedName>
        <fullName evidence="3 4">Macquaritin 1</fullName>
    </submittedName>
</protein>
<reference evidence="3 5" key="1">
    <citation type="journal article" date="2014" name="BMC Genomics">
        <title>Genome sequence of Anopheles sinensis provides insight into genetics basis of mosquito competence for malaria parasites.</title>
        <authorList>
            <person name="Zhou D."/>
            <person name="Zhang D."/>
            <person name="Ding G."/>
            <person name="Shi L."/>
            <person name="Hou Q."/>
            <person name="Ye Y."/>
            <person name="Xu Y."/>
            <person name="Zhou H."/>
            <person name="Xiong C."/>
            <person name="Li S."/>
            <person name="Yu J."/>
            <person name="Hong S."/>
            <person name="Yu X."/>
            <person name="Zou P."/>
            <person name="Chen C."/>
            <person name="Chang X."/>
            <person name="Wang W."/>
            <person name="Lv Y."/>
            <person name="Sun Y."/>
            <person name="Ma L."/>
            <person name="Shen B."/>
            <person name="Zhu C."/>
        </authorList>
    </citation>
    <scope>NUCLEOTIDE SEQUENCE [LARGE SCALE GENOMIC DNA]</scope>
</reference>
<name>A0A084WRL2_ANOSI</name>
<keyword evidence="5" id="KW-1185">Reference proteome</keyword>
<sequence>MQWTEGDRYIHYLVCNFSANVIEGQPVYTAAASGGMGCTTKDTTYESLCLT</sequence>
<evidence type="ECO:0000313" key="3">
    <source>
        <dbReference type="EMBL" id="KFB52856.1"/>
    </source>
</evidence>
<dbReference type="Proteomes" id="UP000030765">
    <property type="component" value="Unassembled WGS sequence"/>
</dbReference>